<dbReference type="RefSeq" id="WP_143172139.1">
    <property type="nucleotide sequence ID" value="NZ_CALGVN010000044.1"/>
</dbReference>
<dbReference type="Proteomes" id="UP000184363">
    <property type="component" value="Unassembled WGS sequence"/>
</dbReference>
<dbReference type="OrthoDB" id="3688255at2"/>
<name>A0A1M6U4X1_PSETH</name>
<feature type="signal peptide" evidence="1">
    <location>
        <begin position="1"/>
        <end position="20"/>
    </location>
</feature>
<organism evidence="2 3">
    <name type="scientific">Pseudonocardia thermophila</name>
    <dbReference type="NCBI Taxonomy" id="1848"/>
    <lineage>
        <taxon>Bacteria</taxon>
        <taxon>Bacillati</taxon>
        <taxon>Actinomycetota</taxon>
        <taxon>Actinomycetes</taxon>
        <taxon>Pseudonocardiales</taxon>
        <taxon>Pseudonocardiaceae</taxon>
        <taxon>Pseudonocardia</taxon>
    </lineage>
</organism>
<proteinExistence type="predicted"/>
<reference evidence="2 3" key="1">
    <citation type="submission" date="2016-11" db="EMBL/GenBank/DDBJ databases">
        <authorList>
            <person name="Jaros S."/>
            <person name="Januszkiewicz K."/>
            <person name="Wedrychowicz H."/>
        </authorList>
    </citation>
    <scope>NUCLEOTIDE SEQUENCE [LARGE SCALE GENOMIC DNA]</scope>
    <source>
        <strain evidence="2 3">DSM 43832</strain>
    </source>
</reference>
<dbReference type="InterPro" id="IPR006311">
    <property type="entry name" value="TAT_signal"/>
</dbReference>
<dbReference type="PROSITE" id="PS51257">
    <property type="entry name" value="PROKAR_LIPOPROTEIN"/>
    <property type="match status" value="1"/>
</dbReference>
<keyword evidence="3" id="KW-1185">Reference proteome</keyword>
<sequence>MIFRRRAVLALCASVLAVLAACTTAGTPTAAAPADPAAVPDEPFAAALTRFGGGVRGVVEFVDLRAVATGSGTWSQLVSGGRLGPYAQQLAERLRIDVLGADWTATASAGGPLITLVAGGQDAAAIRTAAEAAGWTGADVLARDLAVAEPLTVQAATIRPIGADVVVGGARAPVELVDGPGPALADDPQVAALRDCLGQGLAVVMLHRPERGSAYAVGAAPAPDDPAGAVSTVCATHETPAAATDRAAAVRADAAPGAAAPWGGALVDPQVTELGGPANVVRLTGRNAADRPPTFVVGQMSRQDLPGGIR</sequence>
<evidence type="ECO:0000256" key="1">
    <source>
        <dbReference type="SAM" id="SignalP"/>
    </source>
</evidence>
<feature type="chain" id="PRO_5039647272" evidence="1">
    <location>
        <begin position="21"/>
        <end position="310"/>
    </location>
</feature>
<dbReference type="PROSITE" id="PS51318">
    <property type="entry name" value="TAT"/>
    <property type="match status" value="1"/>
</dbReference>
<dbReference type="AlphaFoldDB" id="A0A1M6U4X1"/>
<dbReference type="EMBL" id="FRAP01000009">
    <property type="protein sequence ID" value="SHK64227.1"/>
    <property type="molecule type" value="Genomic_DNA"/>
</dbReference>
<protein>
    <submittedName>
        <fullName evidence="2">Uncharacterized protein</fullName>
    </submittedName>
</protein>
<evidence type="ECO:0000313" key="3">
    <source>
        <dbReference type="Proteomes" id="UP000184363"/>
    </source>
</evidence>
<accession>A0A1M6U4X1</accession>
<keyword evidence="1" id="KW-0732">Signal</keyword>
<evidence type="ECO:0000313" key="2">
    <source>
        <dbReference type="EMBL" id="SHK64227.1"/>
    </source>
</evidence>
<gene>
    <name evidence="2" type="ORF">SAMN05443637_109135</name>
</gene>